<name>A0ABP7NW70_9GAMM</name>
<sequence>MKLKYVGRRHGVSDYEEQAKLFEEMSGYKVPASYLAFLREHGTGSLADPSVFEDCCQIVSRP</sequence>
<keyword evidence="2" id="KW-1185">Reference proteome</keyword>
<accession>A0ABP7NW70</accession>
<organism evidence="1 2">
    <name type="scientific">Allohahella marinimesophila</name>
    <dbReference type="NCBI Taxonomy" id="1054972"/>
    <lineage>
        <taxon>Bacteria</taxon>
        <taxon>Pseudomonadati</taxon>
        <taxon>Pseudomonadota</taxon>
        <taxon>Gammaproteobacteria</taxon>
        <taxon>Oceanospirillales</taxon>
        <taxon>Hahellaceae</taxon>
        <taxon>Allohahella</taxon>
    </lineage>
</organism>
<dbReference type="Proteomes" id="UP001501337">
    <property type="component" value="Unassembled WGS sequence"/>
</dbReference>
<protein>
    <recommendedName>
        <fullName evidence="3">SMI1/KNR4 family protein</fullName>
    </recommendedName>
</protein>
<evidence type="ECO:0000313" key="2">
    <source>
        <dbReference type="Proteomes" id="UP001501337"/>
    </source>
</evidence>
<dbReference type="SUPFAM" id="SSF160631">
    <property type="entry name" value="SMI1/KNR4-like"/>
    <property type="match status" value="1"/>
</dbReference>
<proteinExistence type="predicted"/>
<evidence type="ECO:0000313" key="1">
    <source>
        <dbReference type="EMBL" id="GAA3954444.1"/>
    </source>
</evidence>
<evidence type="ECO:0008006" key="3">
    <source>
        <dbReference type="Google" id="ProtNLM"/>
    </source>
</evidence>
<dbReference type="InterPro" id="IPR037883">
    <property type="entry name" value="Knr4/Smi1-like_sf"/>
</dbReference>
<comment type="caution">
    <text evidence="1">The sequence shown here is derived from an EMBL/GenBank/DDBJ whole genome shotgun (WGS) entry which is preliminary data.</text>
</comment>
<gene>
    <name evidence="1" type="ORF">GCM10022278_11440</name>
</gene>
<reference evidence="2" key="1">
    <citation type="journal article" date="2019" name="Int. J. Syst. Evol. Microbiol.">
        <title>The Global Catalogue of Microorganisms (GCM) 10K type strain sequencing project: providing services to taxonomists for standard genome sequencing and annotation.</title>
        <authorList>
            <consortium name="The Broad Institute Genomics Platform"/>
            <consortium name="The Broad Institute Genome Sequencing Center for Infectious Disease"/>
            <person name="Wu L."/>
            <person name="Ma J."/>
        </authorList>
    </citation>
    <scope>NUCLEOTIDE SEQUENCE [LARGE SCALE GENOMIC DNA]</scope>
    <source>
        <strain evidence="2">JCM 17555</strain>
    </source>
</reference>
<dbReference type="EMBL" id="BAABBO010000006">
    <property type="protein sequence ID" value="GAA3954444.1"/>
    <property type="molecule type" value="Genomic_DNA"/>
</dbReference>